<reference evidence="1 2" key="1">
    <citation type="submission" date="2023-03" db="EMBL/GenBank/DDBJ databases">
        <title>Bacillus Genome Sequencing.</title>
        <authorList>
            <person name="Dunlap C."/>
        </authorList>
    </citation>
    <scope>NUCLEOTIDE SEQUENCE [LARGE SCALE GENOMIC DNA]</scope>
    <source>
        <strain evidence="1 2">BD-533</strain>
    </source>
</reference>
<proteinExistence type="predicted"/>
<gene>
    <name evidence="1" type="ORF">P4I72_29035</name>
</gene>
<protein>
    <submittedName>
        <fullName evidence="1">Uncharacterized protein</fullName>
    </submittedName>
</protein>
<evidence type="ECO:0000313" key="1">
    <source>
        <dbReference type="EMBL" id="MEC0231149.1"/>
    </source>
</evidence>
<sequence>MNGVSPQWLAHYYQHYTDEALKRELAFSVNKTEQHMLETELKRREAEANGERSAG</sequence>
<dbReference type="EMBL" id="JARLKY010000087">
    <property type="protein sequence ID" value="MEC0231149.1"/>
    <property type="molecule type" value="Genomic_DNA"/>
</dbReference>
<dbReference type="Proteomes" id="UP001338137">
    <property type="component" value="Unassembled WGS sequence"/>
</dbReference>
<keyword evidence="2" id="KW-1185">Reference proteome</keyword>
<evidence type="ECO:0000313" key="2">
    <source>
        <dbReference type="Proteomes" id="UP001338137"/>
    </source>
</evidence>
<dbReference type="RefSeq" id="WP_326075084.1">
    <property type="nucleotide sequence ID" value="NZ_JARLKY010000087.1"/>
</dbReference>
<accession>A0ABU6GBX9</accession>
<organism evidence="1 2">
    <name type="scientific">Paenibacillus alba</name>
    <dbReference type="NCBI Taxonomy" id="1197127"/>
    <lineage>
        <taxon>Bacteria</taxon>
        <taxon>Bacillati</taxon>
        <taxon>Bacillota</taxon>
        <taxon>Bacilli</taxon>
        <taxon>Bacillales</taxon>
        <taxon>Paenibacillaceae</taxon>
        <taxon>Paenibacillus</taxon>
    </lineage>
</organism>
<name>A0ABU6GBX9_9BACL</name>
<comment type="caution">
    <text evidence="1">The sequence shown here is derived from an EMBL/GenBank/DDBJ whole genome shotgun (WGS) entry which is preliminary data.</text>
</comment>